<dbReference type="CDD" id="cd03024">
    <property type="entry name" value="DsbA_FrnE"/>
    <property type="match status" value="1"/>
</dbReference>
<dbReference type="EMBL" id="WEGH01000004">
    <property type="protein sequence ID" value="MQY08380.1"/>
    <property type="molecule type" value="Genomic_DNA"/>
</dbReference>
<dbReference type="Gene3D" id="3.40.30.10">
    <property type="entry name" value="Glutaredoxin"/>
    <property type="match status" value="1"/>
</dbReference>
<dbReference type="GO" id="GO:0016491">
    <property type="term" value="F:oxidoreductase activity"/>
    <property type="evidence" value="ECO:0007669"/>
    <property type="project" value="InterPro"/>
</dbReference>
<dbReference type="AlphaFoldDB" id="A0A7K0C4L2"/>
<dbReference type="PANTHER" id="PTHR13887:SF41">
    <property type="entry name" value="THIOREDOXIN SUPERFAMILY PROTEIN"/>
    <property type="match status" value="1"/>
</dbReference>
<evidence type="ECO:0000259" key="1">
    <source>
        <dbReference type="Pfam" id="PF01323"/>
    </source>
</evidence>
<dbReference type="OrthoDB" id="9799122at2"/>
<reference evidence="2 3" key="1">
    <citation type="submission" date="2019-10" db="EMBL/GenBank/DDBJ databases">
        <title>Actinomadura rubteroloni sp. nov. and Actinomadura macrotermitis sp. nov., isolated from the gut of fungus growing-termite Macrotermes natalensis.</title>
        <authorList>
            <person name="Benndorf R."/>
            <person name="Martin K."/>
            <person name="Kuefner M."/>
            <person name="De Beer W."/>
            <person name="Kaster A.-K."/>
            <person name="Vollmers J."/>
            <person name="Poulsen M."/>
            <person name="Beemelmanns C."/>
        </authorList>
    </citation>
    <scope>NUCLEOTIDE SEQUENCE [LARGE SCALE GENOMIC DNA]</scope>
    <source>
        <strain evidence="2 3">RB68</strain>
    </source>
</reference>
<comment type="caution">
    <text evidence="2">The sequence shown here is derived from an EMBL/GenBank/DDBJ whole genome shotgun (WGS) entry which is preliminary data.</text>
</comment>
<dbReference type="Pfam" id="PF01323">
    <property type="entry name" value="DSBA"/>
    <property type="match status" value="1"/>
</dbReference>
<name>A0A7K0C4L2_9ACTN</name>
<dbReference type="Proteomes" id="UP000487268">
    <property type="component" value="Unassembled WGS sequence"/>
</dbReference>
<accession>A0A7K0C4L2</accession>
<dbReference type="InterPro" id="IPR001853">
    <property type="entry name" value="DSBA-like_thioredoxin_dom"/>
</dbReference>
<evidence type="ECO:0000313" key="2">
    <source>
        <dbReference type="EMBL" id="MQY08380.1"/>
    </source>
</evidence>
<proteinExistence type="predicted"/>
<dbReference type="SUPFAM" id="SSF52833">
    <property type="entry name" value="Thioredoxin-like"/>
    <property type="match status" value="1"/>
</dbReference>
<feature type="domain" description="DSBA-like thioredoxin" evidence="1">
    <location>
        <begin position="3"/>
        <end position="193"/>
    </location>
</feature>
<keyword evidence="3" id="KW-1185">Reference proteome</keyword>
<dbReference type="PANTHER" id="PTHR13887">
    <property type="entry name" value="GLUTATHIONE S-TRANSFERASE KAPPA"/>
    <property type="match status" value="1"/>
</dbReference>
<sequence>MLIEVYADILCPWCYIGKRRLSAALAGLEERVEVVWRSFELGPDASREPGVSAAEAMREWWGDETEARVARIRSLGAAEGLDLAMDRARPVNTFDAHRLIHLATERGLGDAMAERLLRAYHTEGLNVADLGVLAGLGVEAGVESAEAHAVLNGDRYAERVREDERRGRARGIGGVPTLVIAEGAPMSAVRSPELLREAVLAALA</sequence>
<dbReference type="InterPro" id="IPR036249">
    <property type="entry name" value="Thioredoxin-like_sf"/>
</dbReference>
<evidence type="ECO:0000313" key="3">
    <source>
        <dbReference type="Proteomes" id="UP000487268"/>
    </source>
</evidence>
<dbReference type="RefSeq" id="WP_153539122.1">
    <property type="nucleotide sequence ID" value="NZ_WEGH01000004.1"/>
</dbReference>
<protein>
    <recommendedName>
        <fullName evidence="1">DSBA-like thioredoxin domain-containing protein</fullName>
    </recommendedName>
</protein>
<organism evidence="2 3">
    <name type="scientific">Actinomadura macrotermitis</name>
    <dbReference type="NCBI Taxonomy" id="2585200"/>
    <lineage>
        <taxon>Bacteria</taxon>
        <taxon>Bacillati</taxon>
        <taxon>Actinomycetota</taxon>
        <taxon>Actinomycetes</taxon>
        <taxon>Streptosporangiales</taxon>
        <taxon>Thermomonosporaceae</taxon>
        <taxon>Actinomadura</taxon>
    </lineage>
</organism>
<gene>
    <name evidence="2" type="ORF">ACRB68_64870</name>
</gene>